<accession>A0ABT0SRS0</accession>
<dbReference type="RefSeq" id="WP_250082009.1">
    <property type="nucleotide sequence ID" value="NZ_JAMJPJ010000016.1"/>
</dbReference>
<protein>
    <submittedName>
        <fullName evidence="2">Phage baseplate assembly protein V</fullName>
    </submittedName>
</protein>
<dbReference type="InterPro" id="IPR006531">
    <property type="entry name" value="Gp5/Vgr_OB"/>
</dbReference>
<reference evidence="2" key="1">
    <citation type="submission" date="2022-05" db="EMBL/GenBank/DDBJ databases">
        <title>Halomonas geminus sp. nov. and Halomonas llamarensis sp. nov. isolated from high-altitude salars of the Atacama Desert.</title>
        <authorList>
            <person name="Hintersatz C."/>
            <person name="Rojas L.A."/>
            <person name="Wei T.-S."/>
            <person name="Kutschke S."/>
            <person name="Lehmann F."/>
            <person name="Jain R."/>
            <person name="Pollmann K."/>
        </authorList>
    </citation>
    <scope>NUCLEOTIDE SEQUENCE</scope>
    <source>
        <strain evidence="2">ATCHA</strain>
    </source>
</reference>
<proteinExistence type="predicted"/>
<evidence type="ECO:0000259" key="1">
    <source>
        <dbReference type="Pfam" id="PF04717"/>
    </source>
</evidence>
<dbReference type="EMBL" id="JAMJPJ010000016">
    <property type="protein sequence ID" value="MCL7930436.1"/>
    <property type="molecule type" value="Genomic_DNA"/>
</dbReference>
<comment type="caution">
    <text evidence="2">The sequence shown here is derived from an EMBL/GenBank/DDBJ whole genome shotgun (WGS) entry which is preliminary data.</text>
</comment>
<name>A0ABT0SRS0_9GAMM</name>
<dbReference type="Gene3D" id="2.40.50.230">
    <property type="entry name" value="Gp5 N-terminal domain"/>
    <property type="match status" value="1"/>
</dbReference>
<dbReference type="Gene3D" id="6.20.150.10">
    <property type="match status" value="1"/>
</dbReference>
<evidence type="ECO:0000313" key="3">
    <source>
        <dbReference type="Proteomes" id="UP001165308"/>
    </source>
</evidence>
<dbReference type="InterPro" id="IPR013046">
    <property type="entry name" value="GpV/Gp45"/>
</dbReference>
<dbReference type="InterPro" id="IPR037026">
    <property type="entry name" value="Vgr_OB-fold_dom_sf"/>
</dbReference>
<sequence length="159" mass="18009">MSQRPLHSAAEMLRLIHNIIRLGTIAEVDHERARVRVKTGDITTGWLRWLEGRAGTTRDWDPPTVDEQVIVFSPGGDMHAAIVVTGLYRTAHPAPSADPDLQRRIYPDGTQQQHNHAESHWHLRVPAGGKIELEIGRTRLTLEDDKTRLYTPDFEAVRT</sequence>
<dbReference type="NCBIfam" id="TIGR01644">
    <property type="entry name" value="phage_P2_V"/>
    <property type="match status" value="1"/>
</dbReference>
<organism evidence="2 3">
    <name type="scientific">Halomonas llamarensis</name>
    <dbReference type="NCBI Taxonomy" id="2945104"/>
    <lineage>
        <taxon>Bacteria</taxon>
        <taxon>Pseudomonadati</taxon>
        <taxon>Pseudomonadota</taxon>
        <taxon>Gammaproteobacteria</taxon>
        <taxon>Oceanospirillales</taxon>
        <taxon>Halomonadaceae</taxon>
        <taxon>Halomonas</taxon>
    </lineage>
</organism>
<feature type="domain" description="Gp5/Type VI secretion system Vgr protein OB-fold" evidence="1">
    <location>
        <begin position="21"/>
        <end position="88"/>
    </location>
</feature>
<dbReference type="Pfam" id="PF04717">
    <property type="entry name" value="Phage_base_V"/>
    <property type="match status" value="1"/>
</dbReference>
<keyword evidence="3" id="KW-1185">Reference proteome</keyword>
<gene>
    <name evidence="2" type="ORF">M8006_10685</name>
</gene>
<dbReference type="Proteomes" id="UP001165308">
    <property type="component" value="Unassembled WGS sequence"/>
</dbReference>
<evidence type="ECO:0000313" key="2">
    <source>
        <dbReference type="EMBL" id="MCL7930436.1"/>
    </source>
</evidence>